<accession>A0A062UPB3</accession>
<keyword evidence="3 5" id="KW-0862">Zinc</keyword>
<name>A0A062UPB3_9PROT</name>
<proteinExistence type="inferred from homology"/>
<organism evidence="8 9">
    <name type="scientific">Hyphomonas chukchiensis</name>
    <dbReference type="NCBI Taxonomy" id="1280947"/>
    <lineage>
        <taxon>Bacteria</taxon>
        <taxon>Pseudomonadati</taxon>
        <taxon>Pseudomonadota</taxon>
        <taxon>Alphaproteobacteria</taxon>
        <taxon>Hyphomonadales</taxon>
        <taxon>Hyphomonadaceae</taxon>
        <taxon>Hyphomonas</taxon>
    </lineage>
</organism>
<feature type="domain" description="Alcohol dehydrogenase-like C-terminal" evidence="6">
    <location>
        <begin position="179"/>
        <end position="305"/>
    </location>
</feature>
<keyword evidence="9" id="KW-1185">Reference proteome</keyword>
<evidence type="ECO:0008006" key="10">
    <source>
        <dbReference type="Google" id="ProtNLM"/>
    </source>
</evidence>
<dbReference type="Gene3D" id="3.40.50.720">
    <property type="entry name" value="NAD(P)-binding Rossmann-like Domain"/>
    <property type="match status" value="1"/>
</dbReference>
<evidence type="ECO:0000256" key="2">
    <source>
        <dbReference type="ARBA" id="ARBA00022723"/>
    </source>
</evidence>
<dbReference type="OrthoDB" id="9809185at2"/>
<dbReference type="PROSITE" id="PS00059">
    <property type="entry name" value="ADH_ZINC"/>
    <property type="match status" value="1"/>
</dbReference>
<dbReference type="EMBL" id="AWFG01000020">
    <property type="protein sequence ID" value="KCZ58683.1"/>
    <property type="molecule type" value="Genomic_DNA"/>
</dbReference>
<protein>
    <recommendedName>
        <fullName evidence="10">Enoyl reductase (ER) domain-containing protein</fullName>
    </recommendedName>
</protein>
<keyword evidence="2 5" id="KW-0479">Metal-binding</keyword>
<dbReference type="Gene3D" id="3.90.180.10">
    <property type="entry name" value="Medium-chain alcohol dehydrogenases, catalytic domain"/>
    <property type="match status" value="1"/>
</dbReference>
<dbReference type="RefSeq" id="WP_034739250.1">
    <property type="nucleotide sequence ID" value="NZ_AWFG01000020.1"/>
</dbReference>
<dbReference type="InterPro" id="IPR002328">
    <property type="entry name" value="ADH_Zn_CS"/>
</dbReference>
<evidence type="ECO:0000313" key="9">
    <source>
        <dbReference type="Proteomes" id="UP000027190"/>
    </source>
</evidence>
<comment type="similarity">
    <text evidence="5">Belongs to the zinc-containing alcohol dehydrogenase family.</text>
</comment>
<dbReference type="PANTHER" id="PTHR42813:SF2">
    <property type="entry name" value="DEHYDROGENASE, ZINC-CONTAINING, PUTATIVE (AFU_ORTHOLOGUE AFUA_2G02810)-RELATED"/>
    <property type="match status" value="1"/>
</dbReference>
<evidence type="ECO:0000259" key="6">
    <source>
        <dbReference type="Pfam" id="PF00107"/>
    </source>
</evidence>
<feature type="domain" description="Alcohol dehydrogenase-like N-terminal" evidence="7">
    <location>
        <begin position="25"/>
        <end position="132"/>
    </location>
</feature>
<comment type="cofactor">
    <cofactor evidence="1 5">
        <name>Zn(2+)</name>
        <dbReference type="ChEBI" id="CHEBI:29105"/>
    </cofactor>
</comment>
<gene>
    <name evidence="8" type="ORF">HY30_15875</name>
</gene>
<dbReference type="InterPro" id="IPR011032">
    <property type="entry name" value="GroES-like_sf"/>
</dbReference>
<dbReference type="AlphaFoldDB" id="A0A062UPB3"/>
<keyword evidence="4" id="KW-0560">Oxidoreductase</keyword>
<dbReference type="SUPFAM" id="SSF50129">
    <property type="entry name" value="GroES-like"/>
    <property type="match status" value="1"/>
</dbReference>
<dbReference type="PANTHER" id="PTHR42813">
    <property type="entry name" value="ZINC-TYPE ALCOHOL DEHYDROGENASE-LIKE"/>
    <property type="match status" value="1"/>
</dbReference>
<dbReference type="InterPro" id="IPR013154">
    <property type="entry name" value="ADH-like_N"/>
</dbReference>
<evidence type="ECO:0000313" key="8">
    <source>
        <dbReference type="EMBL" id="KCZ58683.1"/>
    </source>
</evidence>
<dbReference type="Proteomes" id="UP000027190">
    <property type="component" value="Unassembled WGS sequence"/>
</dbReference>
<dbReference type="eggNOG" id="COG1063">
    <property type="taxonomic scope" value="Bacteria"/>
</dbReference>
<evidence type="ECO:0000256" key="1">
    <source>
        <dbReference type="ARBA" id="ARBA00001947"/>
    </source>
</evidence>
<comment type="caution">
    <text evidence="8">The sequence shown here is derived from an EMBL/GenBank/DDBJ whole genome shotgun (WGS) entry which is preliminary data.</text>
</comment>
<sequence length="346" mass="36581">MKALVYRGAYTIELEDVSDPSLIDDQDVIVKVELCAICGSDLHIFHGEGFVPGTGYCVGHEAVGEIVEIGRGVFNRKVGDRVMISAAPGCGACLRCVRGDTRNCLDGKQNVFGVGTGLGGCQAQGVRVPAGDFNTALIPEGVSLVQALMLTDALPTAWFGCKSADVSPGGTVAIIGAGPIGQLAVLCSFVLGASRVFVVEPNPDRRLFAEQIGAQAFAPDDAVALIEEATKGLMVDSVIEIVGTEQTIKLAIRLARRMGSVAAIGGSRLKHVAFPNRYAFSKGLTFRVGTTSVPLYWPELIPLVQAKRLTPESVVTHRMSLDQGAVAYRQLDGKLDRILKSVLSLS</sequence>
<dbReference type="STRING" id="1280947.HY30_15875"/>
<reference evidence="8 9" key="1">
    <citation type="journal article" date="2014" name="Antonie Van Leeuwenhoek">
        <title>Hyphomonas beringensis sp. nov. and Hyphomonas chukchiensis sp. nov., isolated from surface seawater of the Bering Sea and Chukchi Sea.</title>
        <authorList>
            <person name="Li C."/>
            <person name="Lai Q."/>
            <person name="Li G."/>
            <person name="Dong C."/>
            <person name="Wang J."/>
            <person name="Liao Y."/>
            <person name="Shao Z."/>
        </authorList>
    </citation>
    <scope>NUCLEOTIDE SEQUENCE [LARGE SCALE GENOMIC DNA]</scope>
    <source>
        <strain evidence="8 9">BH-BN04-4</strain>
    </source>
</reference>
<dbReference type="GO" id="GO:0008270">
    <property type="term" value="F:zinc ion binding"/>
    <property type="evidence" value="ECO:0007669"/>
    <property type="project" value="InterPro"/>
</dbReference>
<evidence type="ECO:0000256" key="5">
    <source>
        <dbReference type="RuleBase" id="RU361277"/>
    </source>
</evidence>
<dbReference type="GO" id="GO:0016491">
    <property type="term" value="F:oxidoreductase activity"/>
    <property type="evidence" value="ECO:0007669"/>
    <property type="project" value="UniProtKB-KW"/>
</dbReference>
<dbReference type="SUPFAM" id="SSF51735">
    <property type="entry name" value="NAD(P)-binding Rossmann-fold domains"/>
    <property type="match status" value="1"/>
</dbReference>
<dbReference type="Pfam" id="PF00107">
    <property type="entry name" value="ADH_zinc_N"/>
    <property type="match status" value="1"/>
</dbReference>
<dbReference type="InterPro" id="IPR036291">
    <property type="entry name" value="NAD(P)-bd_dom_sf"/>
</dbReference>
<dbReference type="Pfam" id="PF08240">
    <property type="entry name" value="ADH_N"/>
    <property type="match status" value="1"/>
</dbReference>
<evidence type="ECO:0000256" key="4">
    <source>
        <dbReference type="ARBA" id="ARBA00023002"/>
    </source>
</evidence>
<evidence type="ECO:0000256" key="3">
    <source>
        <dbReference type="ARBA" id="ARBA00022833"/>
    </source>
</evidence>
<evidence type="ECO:0000259" key="7">
    <source>
        <dbReference type="Pfam" id="PF08240"/>
    </source>
</evidence>
<dbReference type="InterPro" id="IPR013149">
    <property type="entry name" value="ADH-like_C"/>
</dbReference>